<evidence type="ECO:0000313" key="2">
    <source>
        <dbReference type="EMBL" id="MBB6037769.1"/>
    </source>
</evidence>
<feature type="domain" description="Macro" evidence="1">
    <location>
        <begin position="17"/>
        <end position="201"/>
    </location>
</feature>
<comment type="caution">
    <text evidence="2">The sequence shown here is derived from an EMBL/GenBank/DDBJ whole genome shotgun (WGS) entry which is preliminary data.</text>
</comment>
<dbReference type="InterPro" id="IPR043472">
    <property type="entry name" value="Macro_dom-like"/>
</dbReference>
<name>A0A841FZ98_9ACTN</name>
<reference evidence="2 3" key="1">
    <citation type="submission" date="2020-08" db="EMBL/GenBank/DDBJ databases">
        <title>Genomic Encyclopedia of Type Strains, Phase IV (KMG-IV): sequencing the most valuable type-strain genomes for metagenomic binning, comparative biology and taxonomic classification.</title>
        <authorList>
            <person name="Goeker M."/>
        </authorList>
    </citation>
    <scope>NUCLEOTIDE SEQUENCE [LARGE SCALE GENOMIC DNA]</scope>
    <source>
        <strain evidence="2 3">YIM 65646</strain>
    </source>
</reference>
<dbReference type="RefSeq" id="WP_203686373.1">
    <property type="nucleotide sequence ID" value="NZ_BONT01000054.1"/>
</dbReference>
<dbReference type="AlphaFoldDB" id="A0A841FZ98"/>
<evidence type="ECO:0000313" key="3">
    <source>
        <dbReference type="Proteomes" id="UP000548476"/>
    </source>
</evidence>
<accession>A0A841FZ98</accession>
<protein>
    <submittedName>
        <fullName evidence="2">O-acetyl-ADP-ribose deacetylase (Regulator of RNase III)</fullName>
    </submittedName>
</protein>
<keyword evidence="3" id="KW-1185">Reference proteome</keyword>
<gene>
    <name evidence="2" type="ORF">HNR73_005647</name>
</gene>
<dbReference type="EMBL" id="JACHGT010000013">
    <property type="protein sequence ID" value="MBB6037769.1"/>
    <property type="molecule type" value="Genomic_DNA"/>
</dbReference>
<dbReference type="SMART" id="SM00506">
    <property type="entry name" value="A1pp"/>
    <property type="match status" value="1"/>
</dbReference>
<sequence length="201" mass="21127">MTETLDVVLAAVDERAAACFDEVAGEFARVRVWRGSILDAGCAAVVSPANSFGFMDGGLDGRYLVHFGQSIQTAVRARIFHDHDGELFVGEALAVETGDASVPWLIAAPTMRVPMRLPADTVNPYLAMRAILRCAAGLGVTSVAVPGLGTGVGGVPAATCARQMAAALRSASAPTRLPGSWAEASEEHQLLYTDRPGRLQY</sequence>
<organism evidence="2 3">
    <name type="scientific">Phytomonospora endophytica</name>
    <dbReference type="NCBI Taxonomy" id="714109"/>
    <lineage>
        <taxon>Bacteria</taxon>
        <taxon>Bacillati</taxon>
        <taxon>Actinomycetota</taxon>
        <taxon>Actinomycetes</taxon>
        <taxon>Micromonosporales</taxon>
        <taxon>Micromonosporaceae</taxon>
        <taxon>Phytomonospora</taxon>
    </lineage>
</organism>
<dbReference type="Gene3D" id="3.40.220.10">
    <property type="entry name" value="Leucine Aminopeptidase, subunit E, domain 1"/>
    <property type="match status" value="1"/>
</dbReference>
<dbReference type="Pfam" id="PF01661">
    <property type="entry name" value="Macro"/>
    <property type="match status" value="1"/>
</dbReference>
<proteinExistence type="predicted"/>
<dbReference type="PROSITE" id="PS51154">
    <property type="entry name" value="MACRO"/>
    <property type="match status" value="1"/>
</dbReference>
<dbReference type="InterPro" id="IPR002589">
    <property type="entry name" value="Macro_dom"/>
</dbReference>
<dbReference type="Proteomes" id="UP000548476">
    <property type="component" value="Unassembled WGS sequence"/>
</dbReference>
<evidence type="ECO:0000259" key="1">
    <source>
        <dbReference type="PROSITE" id="PS51154"/>
    </source>
</evidence>
<dbReference type="SUPFAM" id="SSF52949">
    <property type="entry name" value="Macro domain-like"/>
    <property type="match status" value="1"/>
</dbReference>